<dbReference type="UniPathway" id="UPA01068">
    <property type="reaction ID" value="UER00304"/>
</dbReference>
<comment type="catalytic activity">
    <reaction evidence="7">
        <text>pyridoxine 5'-phosphate + O2 = pyridoxal 5'-phosphate + H2O2</text>
        <dbReference type="Rhea" id="RHEA:15149"/>
        <dbReference type="ChEBI" id="CHEBI:15379"/>
        <dbReference type="ChEBI" id="CHEBI:16240"/>
        <dbReference type="ChEBI" id="CHEBI:58589"/>
        <dbReference type="ChEBI" id="CHEBI:597326"/>
        <dbReference type="EC" id="1.4.3.5"/>
    </reaction>
</comment>
<keyword evidence="13" id="KW-1185">Reference proteome</keyword>
<dbReference type="InterPro" id="IPR012349">
    <property type="entry name" value="Split_barrel_FMN-bd"/>
</dbReference>
<accession>A0A167HU25</accession>
<dbReference type="GO" id="GO:0008615">
    <property type="term" value="P:pyridoxine biosynthetic process"/>
    <property type="evidence" value="ECO:0007669"/>
    <property type="project" value="UniProtKB-UniRule"/>
</dbReference>
<comment type="similarity">
    <text evidence="1 7">Belongs to the pyridoxamine 5'-phosphate oxidase family.</text>
</comment>
<proteinExistence type="inferred from homology"/>
<dbReference type="EC" id="1.4.3.5" evidence="7"/>
<comment type="pathway">
    <text evidence="7">Cofactor metabolism; pyridoxal 5'-phosphate salvage; pyridoxal 5'-phosphate from pyridoxine 5'-phosphate: step 1/1.</text>
</comment>
<evidence type="ECO:0000259" key="10">
    <source>
        <dbReference type="Pfam" id="PF01243"/>
    </source>
</evidence>
<feature type="domain" description="Pyridoxine 5'-phosphate oxidase dimerisation C-terminal" evidence="11">
    <location>
        <begin position="174"/>
        <end position="214"/>
    </location>
</feature>
<evidence type="ECO:0000259" key="11">
    <source>
        <dbReference type="Pfam" id="PF10590"/>
    </source>
</evidence>
<dbReference type="STRING" id="1763537.ULVI_10325"/>
<feature type="binding site" evidence="8">
    <location>
        <begin position="9"/>
        <end position="12"/>
    </location>
    <ligand>
        <name>substrate</name>
    </ligand>
</feature>
<comment type="function">
    <text evidence="7">Catalyzes the oxidation of either pyridoxine 5'-phosphate (PNP) or pyridoxamine 5'-phosphate (PMP) into pyridoxal 5'-phosphate (PLP).</text>
</comment>
<dbReference type="PANTHER" id="PTHR10851:SF0">
    <property type="entry name" value="PYRIDOXINE-5'-PHOSPHATE OXIDASE"/>
    <property type="match status" value="1"/>
</dbReference>
<evidence type="ECO:0000313" key="12">
    <source>
        <dbReference type="EMBL" id="OAB78962.1"/>
    </source>
</evidence>
<comment type="subunit">
    <text evidence="2 7">Homodimer.</text>
</comment>
<feature type="binding site" evidence="7 9">
    <location>
        <begin position="78"/>
        <end position="79"/>
    </location>
    <ligand>
        <name>FMN</name>
        <dbReference type="ChEBI" id="CHEBI:58210"/>
    </ligand>
</feature>
<feature type="binding site" evidence="7 8">
    <location>
        <position position="129"/>
    </location>
    <ligand>
        <name>substrate</name>
    </ligand>
</feature>
<feature type="binding site" evidence="7 9">
    <location>
        <begin position="63"/>
        <end position="68"/>
    </location>
    <ligand>
        <name>FMN</name>
        <dbReference type="ChEBI" id="CHEBI:58210"/>
    </ligand>
</feature>
<evidence type="ECO:0000256" key="5">
    <source>
        <dbReference type="ARBA" id="ARBA00023002"/>
    </source>
</evidence>
<dbReference type="InterPro" id="IPR019740">
    <property type="entry name" value="Pyridox_Oxase_CS"/>
</dbReference>
<sequence length="214" mass="24852">MNQDLQNYRKSYEKGELNQSIVCDNPIEQFQQWFKETEASETVAEINAMTLSTMGTDGFPRGRVVLLKEITSEGFIFYTNYTSEKGISIEAFPHVCISFYWGIMERQISVKGIAEKISEEKSTAYFHSRPRKSQLGALVSEQSSPVESRNVLENRLAELEVAYEGKEIPKPSHWGGYLIRPTAFEFWQGRRSRLHDRIQYIQEGKEWKIQRLQP</sequence>
<keyword evidence="6 7" id="KW-0664">Pyridoxine biosynthesis</keyword>
<dbReference type="Pfam" id="PF10590">
    <property type="entry name" value="PNP_phzG_C"/>
    <property type="match status" value="1"/>
</dbReference>
<keyword evidence="5 7" id="KW-0560">Oxidoreductase</keyword>
<dbReference type="GO" id="GO:0004733">
    <property type="term" value="F:pyridoxamine phosphate oxidase activity"/>
    <property type="evidence" value="ECO:0007669"/>
    <property type="project" value="UniProtKB-UniRule"/>
</dbReference>
<evidence type="ECO:0000313" key="13">
    <source>
        <dbReference type="Proteomes" id="UP000077013"/>
    </source>
</evidence>
<gene>
    <name evidence="7" type="primary">pdxH</name>
    <name evidence="12" type="ORF">ULVI_10325</name>
</gene>
<evidence type="ECO:0000256" key="9">
    <source>
        <dbReference type="PIRSR" id="PIRSR000190-2"/>
    </source>
</evidence>
<feature type="binding site" evidence="7 9">
    <location>
        <begin position="142"/>
        <end position="143"/>
    </location>
    <ligand>
        <name>FMN</name>
        <dbReference type="ChEBI" id="CHEBI:58210"/>
    </ligand>
</feature>
<dbReference type="NCBIfam" id="TIGR00558">
    <property type="entry name" value="pdxH"/>
    <property type="match status" value="1"/>
</dbReference>
<keyword evidence="4 7" id="KW-0288">FMN</keyword>
<name>A0A167HU25_9FLAO</name>
<feature type="binding site" evidence="7 8">
    <location>
        <position position="68"/>
    </location>
    <ligand>
        <name>substrate</name>
    </ligand>
</feature>
<comment type="catalytic activity">
    <reaction evidence="7">
        <text>pyridoxamine 5'-phosphate + O2 + H2O = pyridoxal 5'-phosphate + H2O2 + NH4(+)</text>
        <dbReference type="Rhea" id="RHEA:15817"/>
        <dbReference type="ChEBI" id="CHEBI:15377"/>
        <dbReference type="ChEBI" id="CHEBI:15379"/>
        <dbReference type="ChEBI" id="CHEBI:16240"/>
        <dbReference type="ChEBI" id="CHEBI:28938"/>
        <dbReference type="ChEBI" id="CHEBI:58451"/>
        <dbReference type="ChEBI" id="CHEBI:597326"/>
        <dbReference type="EC" id="1.4.3.5"/>
    </reaction>
</comment>
<dbReference type="NCBIfam" id="NF004231">
    <property type="entry name" value="PRK05679.1"/>
    <property type="match status" value="1"/>
</dbReference>
<evidence type="ECO:0000256" key="8">
    <source>
        <dbReference type="PIRSR" id="PIRSR000190-1"/>
    </source>
</evidence>
<dbReference type="RefSeq" id="WP_068592465.1">
    <property type="nucleotide sequence ID" value="NZ_LRXL01000037.1"/>
</dbReference>
<feature type="binding site" evidence="7 9">
    <location>
        <position position="85"/>
    </location>
    <ligand>
        <name>FMN</name>
        <dbReference type="ChEBI" id="CHEBI:58210"/>
    </ligand>
</feature>
<dbReference type="PANTHER" id="PTHR10851">
    <property type="entry name" value="PYRIDOXINE-5-PHOSPHATE OXIDASE"/>
    <property type="match status" value="1"/>
</dbReference>
<keyword evidence="3 7" id="KW-0285">Flavoprotein</keyword>
<protein>
    <recommendedName>
        <fullName evidence="7">Pyridoxine/pyridoxamine 5'-phosphate oxidase</fullName>
        <ecNumber evidence="7">1.4.3.5</ecNumber>
    </recommendedName>
    <alternativeName>
        <fullName evidence="7">PNP/PMP oxidase</fullName>
        <shortName evidence="7">PNPOx</shortName>
    </alternativeName>
    <alternativeName>
        <fullName evidence="7">Pyridoxal 5'-phosphate synthase</fullName>
    </alternativeName>
</protein>
<dbReference type="Pfam" id="PF01243">
    <property type="entry name" value="PNPOx_N"/>
    <property type="match status" value="1"/>
</dbReference>
<dbReference type="Gene3D" id="2.30.110.10">
    <property type="entry name" value="Electron Transport, Fmn-binding Protein, Chain A"/>
    <property type="match status" value="1"/>
</dbReference>
<feature type="domain" description="Pyridoxamine 5'-phosphate oxidase N-terminal" evidence="10">
    <location>
        <begin position="38"/>
        <end position="159"/>
    </location>
</feature>
<organism evidence="12 13">
    <name type="scientific">Cochleicola gelatinilyticus</name>
    <dbReference type="NCBI Taxonomy" id="1763537"/>
    <lineage>
        <taxon>Bacteria</taxon>
        <taxon>Pseudomonadati</taxon>
        <taxon>Bacteroidota</taxon>
        <taxon>Flavobacteriia</taxon>
        <taxon>Flavobacteriales</taxon>
        <taxon>Flavobacteriaceae</taxon>
        <taxon>Cochleicola</taxon>
    </lineage>
</organism>
<comment type="caution">
    <text evidence="12">The sequence shown here is derived from an EMBL/GenBank/DDBJ whole genome shotgun (WGS) entry which is preliminary data.</text>
</comment>
<comment type="caution">
    <text evidence="7">Lacks conserved residue(s) required for the propagation of feature annotation.</text>
</comment>
<dbReference type="OrthoDB" id="9780392at2"/>
<dbReference type="SUPFAM" id="SSF50475">
    <property type="entry name" value="FMN-binding split barrel"/>
    <property type="match status" value="1"/>
</dbReference>
<evidence type="ECO:0000256" key="6">
    <source>
        <dbReference type="ARBA" id="ARBA00023096"/>
    </source>
</evidence>
<reference evidence="12 13" key="1">
    <citation type="submission" date="2016-02" db="EMBL/GenBank/DDBJ databases">
        <title>Ulvibacter sp. LPB0005, isolated from Thais luteostoma.</title>
        <authorList>
            <person name="Shin S.-K."/>
            <person name="Yi H."/>
        </authorList>
    </citation>
    <scope>NUCLEOTIDE SEQUENCE [LARGE SCALE GENOMIC DNA]</scope>
    <source>
        <strain evidence="12 13">LPB0005</strain>
    </source>
</reference>
<dbReference type="EMBL" id="LRXL01000037">
    <property type="protein sequence ID" value="OAB78962.1"/>
    <property type="molecule type" value="Genomic_DNA"/>
</dbReference>
<evidence type="ECO:0000256" key="1">
    <source>
        <dbReference type="ARBA" id="ARBA00007301"/>
    </source>
</evidence>
<dbReference type="InterPro" id="IPR011576">
    <property type="entry name" value="Pyridox_Oxase_N"/>
</dbReference>
<dbReference type="InterPro" id="IPR000659">
    <property type="entry name" value="Pyridox_Oxase"/>
</dbReference>
<comment type="pathway">
    <text evidence="7">Cofactor metabolism; pyridoxal 5'-phosphate salvage; pyridoxal 5'-phosphate from pyridoxamine 5'-phosphate: step 1/1.</text>
</comment>
<evidence type="ECO:0000256" key="3">
    <source>
        <dbReference type="ARBA" id="ARBA00022630"/>
    </source>
</evidence>
<feature type="binding site" evidence="7 9">
    <location>
        <position position="107"/>
    </location>
    <ligand>
        <name>FMN</name>
        <dbReference type="ChEBI" id="CHEBI:58210"/>
    </ligand>
</feature>
<feature type="binding site" evidence="7 8">
    <location>
        <position position="125"/>
    </location>
    <ligand>
        <name>substrate</name>
    </ligand>
</feature>
<evidence type="ECO:0000256" key="7">
    <source>
        <dbReference type="HAMAP-Rule" id="MF_01629"/>
    </source>
</evidence>
<dbReference type="HAMAP" id="MF_01629">
    <property type="entry name" value="PdxH"/>
    <property type="match status" value="1"/>
</dbReference>
<dbReference type="InterPro" id="IPR019576">
    <property type="entry name" value="Pyridoxamine_oxidase_dimer_C"/>
</dbReference>
<evidence type="ECO:0000256" key="2">
    <source>
        <dbReference type="ARBA" id="ARBA00011738"/>
    </source>
</evidence>
<dbReference type="FunFam" id="2.30.110.10:FF:000020">
    <property type="entry name" value="PNPO isoform 11"/>
    <property type="match status" value="1"/>
</dbReference>
<dbReference type="Proteomes" id="UP000077013">
    <property type="component" value="Unassembled WGS sequence"/>
</dbReference>
<feature type="binding site" evidence="7 8">
    <location>
        <begin position="193"/>
        <end position="195"/>
    </location>
    <ligand>
        <name>substrate</name>
    </ligand>
</feature>
<feature type="binding site" evidence="7 9">
    <location>
        <position position="197"/>
    </location>
    <ligand>
        <name>FMN</name>
        <dbReference type="ChEBI" id="CHEBI:58210"/>
    </ligand>
</feature>
<dbReference type="AlphaFoldDB" id="A0A167HU25"/>
<dbReference type="GO" id="GO:0010181">
    <property type="term" value="F:FMN binding"/>
    <property type="evidence" value="ECO:0007669"/>
    <property type="project" value="UniProtKB-UniRule"/>
</dbReference>
<dbReference type="PIRSF" id="PIRSF000190">
    <property type="entry name" value="Pyd_amn-ph_oxd"/>
    <property type="match status" value="1"/>
</dbReference>
<feature type="binding site" evidence="7 9">
    <location>
        <position position="187"/>
    </location>
    <ligand>
        <name>FMN</name>
        <dbReference type="ChEBI" id="CHEBI:58210"/>
    </ligand>
</feature>
<comment type="cofactor">
    <cofactor evidence="7 9">
        <name>FMN</name>
        <dbReference type="ChEBI" id="CHEBI:58210"/>
    </cofactor>
    <text evidence="7 9">Binds 1 FMN per subunit.</text>
</comment>
<evidence type="ECO:0000256" key="4">
    <source>
        <dbReference type="ARBA" id="ARBA00022643"/>
    </source>
</evidence>
<dbReference type="PROSITE" id="PS01064">
    <property type="entry name" value="PYRIDOX_OXIDASE"/>
    <property type="match status" value="1"/>
</dbReference>
<feature type="binding site" evidence="7 8">
    <location>
        <position position="133"/>
    </location>
    <ligand>
        <name>substrate</name>
    </ligand>
</feature>